<sequence>MMLTDSLVTADGWLDCGYVRTFCCPFLLFHFLTLIMCIYLTS</sequence>
<reference evidence="2" key="1">
    <citation type="submission" date="2018-02" db="EMBL/GenBank/DDBJ databases">
        <title>Rhizophora mucronata_Transcriptome.</title>
        <authorList>
            <person name="Meera S.P."/>
            <person name="Sreeshan A."/>
            <person name="Augustine A."/>
        </authorList>
    </citation>
    <scope>NUCLEOTIDE SEQUENCE</scope>
    <source>
        <tissue evidence="2">Leaf</tissue>
    </source>
</reference>
<feature type="transmembrane region" description="Helical" evidence="1">
    <location>
        <begin position="18"/>
        <end position="40"/>
    </location>
</feature>
<keyword evidence="1" id="KW-0472">Membrane</keyword>
<organism evidence="2">
    <name type="scientific">Rhizophora mucronata</name>
    <name type="common">Asiatic mangrove</name>
    <dbReference type="NCBI Taxonomy" id="61149"/>
    <lineage>
        <taxon>Eukaryota</taxon>
        <taxon>Viridiplantae</taxon>
        <taxon>Streptophyta</taxon>
        <taxon>Embryophyta</taxon>
        <taxon>Tracheophyta</taxon>
        <taxon>Spermatophyta</taxon>
        <taxon>Magnoliopsida</taxon>
        <taxon>eudicotyledons</taxon>
        <taxon>Gunneridae</taxon>
        <taxon>Pentapetalae</taxon>
        <taxon>rosids</taxon>
        <taxon>fabids</taxon>
        <taxon>Malpighiales</taxon>
        <taxon>Rhizophoraceae</taxon>
        <taxon>Rhizophora</taxon>
    </lineage>
</organism>
<keyword evidence="1" id="KW-1133">Transmembrane helix</keyword>
<evidence type="ECO:0000256" key="1">
    <source>
        <dbReference type="SAM" id="Phobius"/>
    </source>
</evidence>
<keyword evidence="1" id="KW-0812">Transmembrane</keyword>
<proteinExistence type="predicted"/>
<evidence type="ECO:0000313" key="2">
    <source>
        <dbReference type="EMBL" id="MBX52762.1"/>
    </source>
</evidence>
<accession>A0A2P2PDE7</accession>
<protein>
    <submittedName>
        <fullName evidence="2">Uncharacterized protein</fullName>
    </submittedName>
</protein>
<dbReference type="EMBL" id="GGEC01072278">
    <property type="protein sequence ID" value="MBX52762.1"/>
    <property type="molecule type" value="Transcribed_RNA"/>
</dbReference>
<dbReference type="AlphaFoldDB" id="A0A2P2PDE7"/>
<name>A0A2P2PDE7_RHIMU</name>